<accession>A0A3S9B9K0</accession>
<dbReference type="Gene3D" id="3.40.50.1820">
    <property type="entry name" value="alpha/beta hydrolase"/>
    <property type="match status" value="1"/>
</dbReference>
<keyword evidence="3" id="KW-1185">Reference proteome</keyword>
<feature type="domain" description="AB hydrolase-1" evidence="1">
    <location>
        <begin position="31"/>
        <end position="140"/>
    </location>
</feature>
<name>A0A3S9B9K0_9HYPH</name>
<evidence type="ECO:0000313" key="2">
    <source>
        <dbReference type="EMBL" id="AZN73623.1"/>
    </source>
</evidence>
<dbReference type="PANTHER" id="PTHR43798:SF33">
    <property type="entry name" value="HYDROLASE, PUTATIVE (AFU_ORTHOLOGUE AFUA_2G14860)-RELATED"/>
    <property type="match status" value="1"/>
</dbReference>
<dbReference type="OrthoDB" id="9779853at2"/>
<dbReference type="SUPFAM" id="SSF53474">
    <property type="entry name" value="alpha/beta-Hydrolases"/>
    <property type="match status" value="1"/>
</dbReference>
<dbReference type="Pfam" id="PF00561">
    <property type="entry name" value="Abhydrolase_1"/>
    <property type="match status" value="1"/>
</dbReference>
<dbReference type="InterPro" id="IPR000073">
    <property type="entry name" value="AB_hydrolase_1"/>
</dbReference>
<dbReference type="Proteomes" id="UP000268192">
    <property type="component" value="Chromosome"/>
</dbReference>
<dbReference type="EMBL" id="CP032509">
    <property type="protein sequence ID" value="AZN73623.1"/>
    <property type="molecule type" value="Genomic_DNA"/>
</dbReference>
<keyword evidence="2" id="KW-0378">Hydrolase</keyword>
<dbReference type="PANTHER" id="PTHR43798">
    <property type="entry name" value="MONOACYLGLYCEROL LIPASE"/>
    <property type="match status" value="1"/>
</dbReference>
<proteinExistence type="predicted"/>
<evidence type="ECO:0000313" key="3">
    <source>
        <dbReference type="Proteomes" id="UP000268192"/>
    </source>
</evidence>
<reference evidence="2 3" key="1">
    <citation type="submission" date="2018-09" db="EMBL/GenBank/DDBJ databases">
        <title>Marinorhizobium profundi gen. nov., sp. nov., isolated from a deep-sea sediment sample from the New Britain Trench and proposal of Marinorhizobiaceae fam. nov. in the order Rhizobiales of the class Alphaproteobacteria.</title>
        <authorList>
            <person name="Cao J."/>
        </authorList>
    </citation>
    <scope>NUCLEOTIDE SEQUENCE [LARGE SCALE GENOMIC DNA]</scope>
    <source>
        <strain evidence="2 3">WS11</strain>
    </source>
</reference>
<dbReference type="AlphaFoldDB" id="A0A3S9B9K0"/>
<dbReference type="InterPro" id="IPR050266">
    <property type="entry name" value="AB_hydrolase_sf"/>
</dbReference>
<dbReference type="InterPro" id="IPR029058">
    <property type="entry name" value="AB_hydrolase_fold"/>
</dbReference>
<protein>
    <submittedName>
        <fullName evidence="2">Alpha/beta hydrolase</fullName>
    </submittedName>
</protein>
<sequence length="272" mass="30275">MRWETGSELTIQAGGKRLEARCFGPAPGDKPTIVMLHEGLGSVSLWRDFPEQLAERTGCGVFVYSRAGYGKSEAAELPRPLDYMTREAVDVLPEVLDAIGFQEGVLLGHSDGASIAAIYGGSVQDHRVRGLILIAPHFFTEAEGLAAIAEAKIAYETGDLREKLARHHAQVDVAFNGWNEAWLDPAFKAWNIAEVIDYWRIPVLAIQGRNDQYGTLAQIEEIENRIYSPVDVEIFDDCRHAPFIDQKDRTLDVISDFVARLDRIEHSKVEIA</sequence>
<dbReference type="GO" id="GO:0016787">
    <property type="term" value="F:hydrolase activity"/>
    <property type="evidence" value="ECO:0007669"/>
    <property type="project" value="UniProtKB-KW"/>
</dbReference>
<gene>
    <name evidence="2" type="ORF">D5400_06450</name>
</gene>
<dbReference type="KEGG" id="abaw:D5400_06450"/>
<organism evidence="2 3">
    <name type="scientific">Georhizobium profundi</name>
    <dbReference type="NCBI Taxonomy" id="2341112"/>
    <lineage>
        <taxon>Bacteria</taxon>
        <taxon>Pseudomonadati</taxon>
        <taxon>Pseudomonadota</taxon>
        <taxon>Alphaproteobacteria</taxon>
        <taxon>Hyphomicrobiales</taxon>
        <taxon>Rhizobiaceae</taxon>
        <taxon>Georhizobium</taxon>
    </lineage>
</organism>
<dbReference type="GO" id="GO:0016020">
    <property type="term" value="C:membrane"/>
    <property type="evidence" value="ECO:0007669"/>
    <property type="project" value="TreeGrafter"/>
</dbReference>
<evidence type="ECO:0000259" key="1">
    <source>
        <dbReference type="Pfam" id="PF00561"/>
    </source>
</evidence>
<dbReference type="RefSeq" id="WP_126012850.1">
    <property type="nucleotide sequence ID" value="NZ_CP032509.1"/>
</dbReference>